<feature type="active site" description="Nucleophile; methyl group acceptor from methylphosphotriester" evidence="12">
    <location>
        <position position="39"/>
    </location>
</feature>
<reference evidence="15 16" key="1">
    <citation type="submission" date="2017-09" db="EMBL/GenBank/DDBJ databases">
        <title>Pseudomonas abyssi sp. nov. isolated from Abyssopelagic Water.</title>
        <authorList>
            <person name="Wei Y."/>
        </authorList>
    </citation>
    <scope>NUCLEOTIDE SEQUENCE [LARGE SCALE GENOMIC DNA]</scope>
    <source>
        <strain evidence="15 16">MT5</strain>
    </source>
</reference>
<protein>
    <recommendedName>
        <fullName evidence="3">methylated-DNA--[protein]-cysteine S-methyltransferase</fullName>
        <ecNumber evidence="3">2.1.1.63</ecNumber>
    </recommendedName>
</protein>
<dbReference type="Pfam" id="PF01035">
    <property type="entry name" value="DNA_binding_1"/>
    <property type="match status" value="1"/>
</dbReference>
<dbReference type="InterPro" id="IPR036631">
    <property type="entry name" value="MGMT_N_sf"/>
</dbReference>
<dbReference type="GO" id="GO:0008270">
    <property type="term" value="F:zinc ion binding"/>
    <property type="evidence" value="ECO:0007669"/>
    <property type="project" value="InterPro"/>
</dbReference>
<feature type="binding site" evidence="13">
    <location>
        <position position="73"/>
    </location>
    <ligand>
        <name>Zn(2+)</name>
        <dbReference type="ChEBI" id="CHEBI:29105"/>
    </ligand>
</feature>
<dbReference type="InterPro" id="IPR014048">
    <property type="entry name" value="MethylDNA_cys_MeTrfase_DNA-bd"/>
</dbReference>
<keyword evidence="9" id="KW-0804">Transcription</keyword>
<dbReference type="PANTHER" id="PTHR10815:SF14">
    <property type="entry name" value="BIFUNCTIONAL TRANSCRIPTIONAL ACTIVATOR_DNA REPAIR ENZYME ADA"/>
    <property type="match status" value="1"/>
</dbReference>
<dbReference type="GO" id="GO:0032259">
    <property type="term" value="P:methylation"/>
    <property type="evidence" value="ECO:0007669"/>
    <property type="project" value="UniProtKB-KW"/>
</dbReference>
<dbReference type="Gene3D" id="1.10.10.60">
    <property type="entry name" value="Homeodomain-like"/>
    <property type="match status" value="1"/>
</dbReference>
<evidence type="ECO:0000256" key="2">
    <source>
        <dbReference type="ARBA" id="ARBA00008711"/>
    </source>
</evidence>
<dbReference type="SUPFAM" id="SSF53155">
    <property type="entry name" value="Methylated DNA-protein cysteine methyltransferase domain"/>
    <property type="match status" value="1"/>
</dbReference>
<evidence type="ECO:0000256" key="7">
    <source>
        <dbReference type="ARBA" id="ARBA00023015"/>
    </source>
</evidence>
<keyword evidence="7" id="KW-0805">Transcription regulation</keyword>
<evidence type="ECO:0000256" key="4">
    <source>
        <dbReference type="ARBA" id="ARBA00022603"/>
    </source>
</evidence>
<dbReference type="InterPro" id="IPR035451">
    <property type="entry name" value="Ada-like_dom_sf"/>
</dbReference>
<dbReference type="Gene3D" id="3.40.10.10">
    <property type="entry name" value="DNA Methylphosphotriester Repair Domain"/>
    <property type="match status" value="1"/>
</dbReference>
<dbReference type="CDD" id="cd06445">
    <property type="entry name" value="ATase"/>
    <property type="match status" value="1"/>
</dbReference>
<proteinExistence type="inferred from homology"/>
<feature type="active site" description="Nucleophile; methyl group acceptor from either O6-methylguanine or O4-methylthymine" evidence="12">
    <location>
        <position position="321"/>
    </location>
</feature>
<dbReference type="NCBIfam" id="TIGR00589">
    <property type="entry name" value="ogt"/>
    <property type="match status" value="1"/>
</dbReference>
<dbReference type="Proteomes" id="UP000242313">
    <property type="component" value="Unassembled WGS sequence"/>
</dbReference>
<dbReference type="RefSeq" id="WP_096005488.1">
    <property type="nucleotide sequence ID" value="NZ_NTMR01000018.1"/>
</dbReference>
<dbReference type="InterPro" id="IPR036388">
    <property type="entry name" value="WH-like_DNA-bd_sf"/>
</dbReference>
<evidence type="ECO:0000256" key="12">
    <source>
        <dbReference type="PIRSR" id="PIRSR000409-1"/>
    </source>
</evidence>
<keyword evidence="6" id="KW-0227">DNA damage</keyword>
<dbReference type="InterPro" id="IPR009057">
    <property type="entry name" value="Homeodomain-like_sf"/>
</dbReference>
<evidence type="ECO:0000256" key="9">
    <source>
        <dbReference type="ARBA" id="ARBA00023163"/>
    </source>
</evidence>
<dbReference type="GO" id="GO:0003908">
    <property type="term" value="F:methylated-DNA-[protein]-cysteine S-methyltransferase activity"/>
    <property type="evidence" value="ECO:0007669"/>
    <property type="project" value="UniProtKB-EC"/>
</dbReference>
<keyword evidence="8" id="KW-0010">Activator</keyword>
<sequence>MTHTDTTSLTQQRWQQIQQRDPAADGRFIYAVITTGVYCRPSCPSRQAKAGNLRFFDNTAQARAAGFRPCLRCKPDEAPGTTRHSRITQLCRLIEQAEQTPTLQQLADSAGLSRWHLQREFRRETGLTPREYARAVRQQRLQQHLSGAGTTTDAAYAAGYSSSSHFYADAASELGMSASDYRQGGQQQQIRFATGPCPLGRVLVARSDLGVCAILLGDDDRQLEDNLRARFRNAQCTADHGLADQLRTVTAMIETPHQAPTLPLDIRGTAFQRRVWQALQAIPPGETRSYAQLATALGTPTAARAVAGACAANPLAIAVPCHRIVRGDGSLSGYRWGVERKRALLEREAQGVKDD</sequence>
<dbReference type="Gene3D" id="3.30.160.70">
    <property type="entry name" value="Methylated DNA-protein cysteine methyltransferase domain"/>
    <property type="match status" value="1"/>
</dbReference>
<feature type="binding site" evidence="13">
    <location>
        <position position="70"/>
    </location>
    <ligand>
        <name>Zn(2+)</name>
        <dbReference type="ChEBI" id="CHEBI:29105"/>
    </ligand>
</feature>
<dbReference type="InterPro" id="IPR036217">
    <property type="entry name" value="MethylDNA_cys_MeTrfase_DNAb"/>
</dbReference>
<evidence type="ECO:0000256" key="13">
    <source>
        <dbReference type="PIRSR" id="PIRSR000409-3"/>
    </source>
</evidence>
<dbReference type="GO" id="GO:0003700">
    <property type="term" value="F:DNA-binding transcription factor activity"/>
    <property type="evidence" value="ECO:0007669"/>
    <property type="project" value="InterPro"/>
</dbReference>
<comment type="similarity">
    <text evidence="2">Belongs to the MGMT family.</text>
</comment>
<dbReference type="AlphaFoldDB" id="A0A2A3MFY9"/>
<evidence type="ECO:0000259" key="14">
    <source>
        <dbReference type="PROSITE" id="PS01124"/>
    </source>
</evidence>
<dbReference type="InterPro" id="IPR016221">
    <property type="entry name" value="Bifunct_regulatory_prot_Ada"/>
</dbReference>
<keyword evidence="10" id="KW-0234">DNA repair</keyword>
<dbReference type="SUPFAM" id="SSF46689">
    <property type="entry name" value="Homeodomain-like"/>
    <property type="match status" value="1"/>
</dbReference>
<evidence type="ECO:0000256" key="5">
    <source>
        <dbReference type="ARBA" id="ARBA00022679"/>
    </source>
</evidence>
<organism evidence="15 16">
    <name type="scientific">Pseudomonas abyssi</name>
    <dbReference type="NCBI Taxonomy" id="170540"/>
    <lineage>
        <taxon>Bacteria</taxon>
        <taxon>Pseudomonadati</taxon>
        <taxon>Pseudomonadota</taxon>
        <taxon>Gammaproteobacteria</taxon>
        <taxon>Pseudomonadales</taxon>
        <taxon>Pseudomonadaceae</taxon>
        <taxon>Pseudomonas</taxon>
    </lineage>
</organism>
<accession>A0A2A3MFY9</accession>
<dbReference type="EC" id="2.1.1.63" evidence="3"/>
<evidence type="ECO:0000256" key="6">
    <source>
        <dbReference type="ARBA" id="ARBA00022763"/>
    </source>
</evidence>
<dbReference type="InterPro" id="IPR018060">
    <property type="entry name" value="HTH_AraC"/>
</dbReference>
<dbReference type="PANTHER" id="PTHR10815">
    <property type="entry name" value="METHYLATED-DNA--PROTEIN-CYSTEINE METHYLTRANSFERASE"/>
    <property type="match status" value="1"/>
</dbReference>
<gene>
    <name evidence="15" type="ORF">CNQ84_14135</name>
</gene>
<dbReference type="SUPFAM" id="SSF57884">
    <property type="entry name" value="Ada DNA repair protein, N-terminal domain (N-Ada 10)"/>
    <property type="match status" value="1"/>
</dbReference>
<name>A0A2A3MFY9_9PSED</name>
<evidence type="ECO:0000313" key="16">
    <source>
        <dbReference type="Proteomes" id="UP000242313"/>
    </source>
</evidence>
<feature type="binding site" evidence="13">
    <location>
        <position position="39"/>
    </location>
    <ligand>
        <name>Zn(2+)</name>
        <dbReference type="ChEBI" id="CHEBI:29105"/>
    </ligand>
</feature>
<dbReference type="PIRSF" id="PIRSF000409">
    <property type="entry name" value="Ada"/>
    <property type="match status" value="1"/>
</dbReference>
<dbReference type="Pfam" id="PF02805">
    <property type="entry name" value="Ada_Zn_binding"/>
    <property type="match status" value="1"/>
</dbReference>
<comment type="cofactor">
    <cofactor evidence="13">
        <name>Zn(2+)</name>
        <dbReference type="ChEBI" id="CHEBI:29105"/>
    </cofactor>
    <text evidence="13">Binds 1 zinc ion per subunit.</text>
</comment>
<keyword evidence="13" id="KW-0479">Metal-binding</keyword>
<dbReference type="PROSITE" id="PS01124">
    <property type="entry name" value="HTH_ARAC_FAMILY_2"/>
    <property type="match status" value="1"/>
</dbReference>
<dbReference type="Pfam" id="PF12833">
    <property type="entry name" value="HTH_18"/>
    <property type="match status" value="1"/>
</dbReference>
<dbReference type="PROSITE" id="PS00374">
    <property type="entry name" value="MGMT"/>
    <property type="match status" value="1"/>
</dbReference>
<dbReference type="Gene3D" id="1.10.10.10">
    <property type="entry name" value="Winged helix-like DNA-binding domain superfamily/Winged helix DNA-binding domain"/>
    <property type="match status" value="1"/>
</dbReference>
<keyword evidence="13" id="KW-0862">Zinc</keyword>
<dbReference type="GO" id="GO:0043565">
    <property type="term" value="F:sequence-specific DNA binding"/>
    <property type="evidence" value="ECO:0007669"/>
    <property type="project" value="InterPro"/>
</dbReference>
<feature type="domain" description="HTH araC/xylS-type" evidence="14">
    <location>
        <begin position="88"/>
        <end position="184"/>
    </location>
</feature>
<keyword evidence="16" id="KW-1185">Reference proteome</keyword>
<evidence type="ECO:0000256" key="10">
    <source>
        <dbReference type="ARBA" id="ARBA00023204"/>
    </source>
</evidence>
<dbReference type="InterPro" id="IPR001497">
    <property type="entry name" value="MethylDNA_cys_MeTrfase_AS"/>
</dbReference>
<comment type="catalytic activity">
    <reaction evidence="11">
        <text>a 6-O-methyl-2'-deoxyguanosine in DNA + L-cysteinyl-[protein] = S-methyl-L-cysteinyl-[protein] + a 2'-deoxyguanosine in DNA</text>
        <dbReference type="Rhea" id="RHEA:24000"/>
        <dbReference type="Rhea" id="RHEA-COMP:10131"/>
        <dbReference type="Rhea" id="RHEA-COMP:10132"/>
        <dbReference type="Rhea" id="RHEA-COMP:11367"/>
        <dbReference type="Rhea" id="RHEA-COMP:11368"/>
        <dbReference type="ChEBI" id="CHEBI:29950"/>
        <dbReference type="ChEBI" id="CHEBI:82612"/>
        <dbReference type="ChEBI" id="CHEBI:85445"/>
        <dbReference type="ChEBI" id="CHEBI:85448"/>
        <dbReference type="EC" id="2.1.1.63"/>
    </reaction>
</comment>
<evidence type="ECO:0000313" key="15">
    <source>
        <dbReference type="EMBL" id="PBK03555.1"/>
    </source>
</evidence>
<dbReference type="InterPro" id="IPR004026">
    <property type="entry name" value="Ada_DNA_repair_Zn-bd"/>
</dbReference>
<dbReference type="GO" id="GO:0006281">
    <property type="term" value="P:DNA repair"/>
    <property type="evidence" value="ECO:0007669"/>
    <property type="project" value="UniProtKB-KW"/>
</dbReference>
<dbReference type="SUPFAM" id="SSF46767">
    <property type="entry name" value="Methylated DNA-protein cysteine methyltransferase, C-terminal domain"/>
    <property type="match status" value="1"/>
</dbReference>
<evidence type="ECO:0000256" key="8">
    <source>
        <dbReference type="ARBA" id="ARBA00023159"/>
    </source>
</evidence>
<keyword evidence="4 15" id="KW-0489">Methyltransferase</keyword>
<feature type="binding site" evidence="13">
    <location>
        <position position="43"/>
    </location>
    <ligand>
        <name>Zn(2+)</name>
        <dbReference type="ChEBI" id="CHEBI:29105"/>
    </ligand>
</feature>
<dbReference type="EMBL" id="NTMR01000018">
    <property type="protein sequence ID" value="PBK03555.1"/>
    <property type="molecule type" value="Genomic_DNA"/>
</dbReference>
<keyword evidence="5 15" id="KW-0808">Transferase</keyword>
<evidence type="ECO:0000256" key="1">
    <source>
        <dbReference type="ARBA" id="ARBA00001286"/>
    </source>
</evidence>
<evidence type="ECO:0000256" key="11">
    <source>
        <dbReference type="ARBA" id="ARBA00049348"/>
    </source>
</evidence>
<keyword evidence="15" id="KW-0238">DNA-binding</keyword>
<dbReference type="FunFam" id="1.10.10.10:FF:000214">
    <property type="entry name" value="Methylated-DNA--protein-cysteine methyltransferase"/>
    <property type="match status" value="1"/>
</dbReference>
<comment type="caution">
    <text evidence="15">The sequence shown here is derived from an EMBL/GenBank/DDBJ whole genome shotgun (WGS) entry which is preliminary data.</text>
</comment>
<dbReference type="SMART" id="SM00342">
    <property type="entry name" value="HTH_ARAC"/>
    <property type="match status" value="1"/>
</dbReference>
<dbReference type="NCBIfam" id="NF011964">
    <property type="entry name" value="PRK15435.1"/>
    <property type="match status" value="1"/>
</dbReference>
<comment type="catalytic activity">
    <reaction evidence="1">
        <text>a 4-O-methyl-thymidine in DNA + L-cysteinyl-[protein] = a thymidine in DNA + S-methyl-L-cysteinyl-[protein]</text>
        <dbReference type="Rhea" id="RHEA:53428"/>
        <dbReference type="Rhea" id="RHEA-COMP:10131"/>
        <dbReference type="Rhea" id="RHEA-COMP:10132"/>
        <dbReference type="Rhea" id="RHEA-COMP:13555"/>
        <dbReference type="Rhea" id="RHEA-COMP:13556"/>
        <dbReference type="ChEBI" id="CHEBI:29950"/>
        <dbReference type="ChEBI" id="CHEBI:82612"/>
        <dbReference type="ChEBI" id="CHEBI:137386"/>
        <dbReference type="ChEBI" id="CHEBI:137387"/>
        <dbReference type="EC" id="2.1.1.63"/>
    </reaction>
</comment>
<evidence type="ECO:0000256" key="3">
    <source>
        <dbReference type="ARBA" id="ARBA00011918"/>
    </source>
</evidence>